<evidence type="ECO:0000313" key="1">
    <source>
        <dbReference type="EMBL" id="MBD2603795.1"/>
    </source>
</evidence>
<evidence type="ECO:0000313" key="2">
    <source>
        <dbReference type="Proteomes" id="UP000660380"/>
    </source>
</evidence>
<dbReference type="Proteomes" id="UP000660380">
    <property type="component" value="Unassembled WGS sequence"/>
</dbReference>
<dbReference type="EMBL" id="JACJTA010000006">
    <property type="protein sequence ID" value="MBD2603795.1"/>
    <property type="molecule type" value="Genomic_DNA"/>
</dbReference>
<gene>
    <name evidence="1" type="ORF">H6G81_04425</name>
</gene>
<proteinExistence type="predicted"/>
<reference evidence="1 2" key="1">
    <citation type="journal article" date="2020" name="ISME J.">
        <title>Comparative genomics reveals insights into cyanobacterial evolution and habitat adaptation.</title>
        <authorList>
            <person name="Chen M.Y."/>
            <person name="Teng W.K."/>
            <person name="Zhao L."/>
            <person name="Hu C.X."/>
            <person name="Zhou Y.K."/>
            <person name="Han B.P."/>
            <person name="Song L.R."/>
            <person name="Shu W.S."/>
        </authorList>
    </citation>
    <scope>NUCLEOTIDE SEQUENCE [LARGE SCALE GENOMIC DNA]</scope>
    <source>
        <strain evidence="1 2">FACHB-248</strain>
    </source>
</reference>
<comment type="caution">
    <text evidence="1">The sequence shown here is derived from an EMBL/GenBank/DDBJ whole genome shotgun (WGS) entry which is preliminary data.</text>
</comment>
<accession>A0ABR8GK75</accession>
<dbReference type="RefSeq" id="WP_029630412.1">
    <property type="nucleotide sequence ID" value="NZ_JACJTA010000006.1"/>
</dbReference>
<sequence>MASISKYWEFVKLDSTSKRRVEMIVAAQTYLKKQFPELTEKVEVSDARVQRQLWQQIQSGKETDTHERQLAEICLRCYISGQIYQVCLNLATKFGNQNGFNCQDLLPFVLDDEILLATRNQPEKLASKSTQRSSYQSLATNVLKTFDPAKGSLNTWVSRYVKQHPELKRYLLQHGVFLVSDWALLNDTKPKELERILTDMYRLTSVEIQQLYELLVSYHTVYREDRLQQRLTGGTLPCQQPTSEQLIRIAKALQTSTGHKLSTEGILSQLHAIASKLRRYKITAQGGNVSSISFDQPEIQPIVERSRSVFDGESQATEDDEEQLEFVKLYQNQFIECLDQTLAQVIDEYITKLQRKRSSVEQSFLTALHLFHCQGQSMNQIAPQINLTKQYEVTRLLKLNELRADIRQRLLVKLRDRVLDTAKFFVDSERLLFLDRQLELILDEQISGIIQEAESEAKNPIRNQPLRSLLARRLCRYLESRRQENN</sequence>
<name>A0ABR8GK75_9CYAN</name>
<keyword evidence="2" id="KW-1185">Reference proteome</keyword>
<organism evidence="1 2">
    <name type="scientific">Scytonema hofmannii FACHB-248</name>
    <dbReference type="NCBI Taxonomy" id="1842502"/>
    <lineage>
        <taxon>Bacteria</taxon>
        <taxon>Bacillati</taxon>
        <taxon>Cyanobacteriota</taxon>
        <taxon>Cyanophyceae</taxon>
        <taxon>Nostocales</taxon>
        <taxon>Scytonemataceae</taxon>
        <taxon>Scytonema</taxon>
    </lineage>
</organism>
<protein>
    <submittedName>
        <fullName evidence="1">Uncharacterized protein</fullName>
    </submittedName>
</protein>